<comment type="caution">
    <text evidence="1">The sequence shown here is derived from an EMBL/GenBank/DDBJ whole genome shotgun (WGS) entry which is preliminary data.</text>
</comment>
<protein>
    <submittedName>
        <fullName evidence="1">Uncharacterized protein</fullName>
    </submittedName>
</protein>
<evidence type="ECO:0000313" key="1">
    <source>
        <dbReference type="EMBL" id="KAH3806374.1"/>
    </source>
</evidence>
<reference evidence="1" key="1">
    <citation type="journal article" date="2019" name="bioRxiv">
        <title>The Genome of the Zebra Mussel, Dreissena polymorpha: A Resource for Invasive Species Research.</title>
        <authorList>
            <person name="McCartney M.A."/>
            <person name="Auch B."/>
            <person name="Kono T."/>
            <person name="Mallez S."/>
            <person name="Zhang Y."/>
            <person name="Obille A."/>
            <person name="Becker A."/>
            <person name="Abrahante J.E."/>
            <person name="Garbe J."/>
            <person name="Badalamenti J.P."/>
            <person name="Herman A."/>
            <person name="Mangelson H."/>
            <person name="Liachko I."/>
            <person name="Sullivan S."/>
            <person name="Sone E.D."/>
            <person name="Koren S."/>
            <person name="Silverstein K.A.T."/>
            <person name="Beckman K.B."/>
            <person name="Gohl D.M."/>
        </authorList>
    </citation>
    <scope>NUCLEOTIDE SEQUENCE</scope>
    <source>
        <strain evidence="1">Duluth1</strain>
        <tissue evidence="1">Whole animal</tissue>
    </source>
</reference>
<proteinExistence type="predicted"/>
<organism evidence="1 2">
    <name type="scientific">Dreissena polymorpha</name>
    <name type="common">Zebra mussel</name>
    <name type="synonym">Mytilus polymorpha</name>
    <dbReference type="NCBI Taxonomy" id="45954"/>
    <lineage>
        <taxon>Eukaryota</taxon>
        <taxon>Metazoa</taxon>
        <taxon>Spiralia</taxon>
        <taxon>Lophotrochozoa</taxon>
        <taxon>Mollusca</taxon>
        <taxon>Bivalvia</taxon>
        <taxon>Autobranchia</taxon>
        <taxon>Heteroconchia</taxon>
        <taxon>Euheterodonta</taxon>
        <taxon>Imparidentia</taxon>
        <taxon>Neoheterodontei</taxon>
        <taxon>Myida</taxon>
        <taxon>Dreissenoidea</taxon>
        <taxon>Dreissenidae</taxon>
        <taxon>Dreissena</taxon>
    </lineage>
</organism>
<evidence type="ECO:0000313" key="2">
    <source>
        <dbReference type="Proteomes" id="UP000828390"/>
    </source>
</evidence>
<name>A0A9D4JE11_DREPO</name>
<gene>
    <name evidence="1" type="ORF">DPMN_134695</name>
</gene>
<dbReference type="EMBL" id="JAIWYP010000006">
    <property type="protein sequence ID" value="KAH3806374.1"/>
    <property type="molecule type" value="Genomic_DNA"/>
</dbReference>
<sequence length="186" mass="20663">MIGRDKLCANASDIEDEKDVPIDEDNLSRELSGPGFWWTSPPLRRRVASQQFSSLLHCVNAADINAYGIKYGNINAKSTVDESLNIDDGDITIVYGIGGHSDQVRNLRRADIGGNEYVKKMENESSIYVSDTADIIYHHDLKRDGTTVSYGFVYENGVLQYFNRRGQVLVLPENKAGAEYSKLAPG</sequence>
<dbReference type="Proteomes" id="UP000828390">
    <property type="component" value="Unassembled WGS sequence"/>
</dbReference>
<keyword evidence="2" id="KW-1185">Reference proteome</keyword>
<accession>A0A9D4JE11</accession>
<dbReference type="AlphaFoldDB" id="A0A9D4JE11"/>
<reference evidence="1" key="2">
    <citation type="submission" date="2020-11" db="EMBL/GenBank/DDBJ databases">
        <authorList>
            <person name="McCartney M.A."/>
            <person name="Auch B."/>
            <person name="Kono T."/>
            <person name="Mallez S."/>
            <person name="Becker A."/>
            <person name="Gohl D.M."/>
            <person name="Silverstein K.A.T."/>
            <person name="Koren S."/>
            <person name="Bechman K.B."/>
            <person name="Herman A."/>
            <person name="Abrahante J.E."/>
            <person name="Garbe J."/>
        </authorList>
    </citation>
    <scope>NUCLEOTIDE SEQUENCE</scope>
    <source>
        <strain evidence="1">Duluth1</strain>
        <tissue evidence="1">Whole animal</tissue>
    </source>
</reference>